<dbReference type="OrthoDB" id="9974748at2"/>
<evidence type="ECO:0000313" key="3">
    <source>
        <dbReference type="Proteomes" id="UP000316093"/>
    </source>
</evidence>
<dbReference type="NCBIfam" id="TIGR03940">
    <property type="entry name" value="PGA_PgaD"/>
    <property type="match status" value="1"/>
</dbReference>
<keyword evidence="1" id="KW-0812">Transmembrane</keyword>
<evidence type="ECO:0000256" key="1">
    <source>
        <dbReference type="SAM" id="Phobius"/>
    </source>
</evidence>
<dbReference type="Proteomes" id="UP000316093">
    <property type="component" value="Chromosome"/>
</dbReference>
<keyword evidence="1" id="KW-1133">Transmembrane helix</keyword>
<proteinExistence type="predicted"/>
<dbReference type="RefSeq" id="WP_139981652.1">
    <property type="nucleotide sequence ID" value="NZ_CP041046.1"/>
</dbReference>
<accession>A0A4Y5Z1X1</accession>
<keyword evidence="3" id="KW-1185">Reference proteome</keyword>
<evidence type="ECO:0000313" key="2">
    <source>
        <dbReference type="EMBL" id="QDE39282.1"/>
    </source>
</evidence>
<name>A0A4Y5Z1X1_9GAMM</name>
<dbReference type="AlphaFoldDB" id="A0A4Y5Z1X1"/>
<keyword evidence="1" id="KW-0472">Membrane</keyword>
<sequence length="165" mass="18802">MKADTVLIDRPDKQSMPRRILYAVLTVVAWLLWGFLWLPLLHVLADRLDLPPAWERFLPETVLGSARELADIMWLAPVSLLVFLAWSLYDGRLRRLSRQRRRKARPVPLPEAAESLGTTVEDAVLVQESRRAVLEVDDEDHITVPEADAAEDNVLEFAERKQGNG</sequence>
<dbReference type="GO" id="GO:0043709">
    <property type="term" value="P:cell adhesion involved in single-species biofilm formation"/>
    <property type="evidence" value="ECO:0007669"/>
    <property type="project" value="InterPro"/>
</dbReference>
<gene>
    <name evidence="2" type="primary">pgaD</name>
    <name evidence="2" type="ORF">FIV34_08755</name>
</gene>
<organism evidence="2 3">
    <name type="scientific">Luteibacter pinisoli</name>
    <dbReference type="NCBI Taxonomy" id="2589080"/>
    <lineage>
        <taxon>Bacteria</taxon>
        <taxon>Pseudomonadati</taxon>
        <taxon>Pseudomonadota</taxon>
        <taxon>Gammaproteobacteria</taxon>
        <taxon>Lysobacterales</taxon>
        <taxon>Rhodanobacteraceae</taxon>
        <taxon>Luteibacter</taxon>
    </lineage>
</organism>
<dbReference type="InterPro" id="IPR023829">
    <property type="entry name" value="PGA_PgaD"/>
</dbReference>
<reference evidence="2 3" key="1">
    <citation type="submission" date="2019-06" db="EMBL/GenBank/DDBJ databases">
        <title>A complete genome sequence for Luteibacter pinisoli MAH-14.</title>
        <authorList>
            <person name="Baltrus D.A."/>
        </authorList>
    </citation>
    <scope>NUCLEOTIDE SEQUENCE [LARGE SCALE GENOMIC DNA]</scope>
    <source>
        <strain evidence="2 3">MAH-14</strain>
    </source>
</reference>
<feature type="transmembrane region" description="Helical" evidence="1">
    <location>
        <begin position="72"/>
        <end position="91"/>
    </location>
</feature>
<feature type="transmembrane region" description="Helical" evidence="1">
    <location>
        <begin position="20"/>
        <end position="40"/>
    </location>
</feature>
<dbReference type="Pfam" id="PF13994">
    <property type="entry name" value="PgaD"/>
    <property type="match status" value="1"/>
</dbReference>
<dbReference type="KEGG" id="lpy:FIV34_08755"/>
<protein>
    <submittedName>
        <fullName evidence="2">Poly-beta-1,6-N-acetyl-D-glucosamine biosynthesis protein PgaD</fullName>
    </submittedName>
</protein>
<dbReference type="EMBL" id="CP041046">
    <property type="protein sequence ID" value="QDE39282.1"/>
    <property type="molecule type" value="Genomic_DNA"/>
</dbReference>